<dbReference type="InterPro" id="IPR029016">
    <property type="entry name" value="GAF-like_dom_sf"/>
</dbReference>
<keyword evidence="2" id="KW-0418">Kinase</keyword>
<dbReference type="InterPro" id="IPR011006">
    <property type="entry name" value="CheY-like_superfamily"/>
</dbReference>
<dbReference type="Proteomes" id="UP000192591">
    <property type="component" value="Unassembled WGS sequence"/>
</dbReference>
<dbReference type="SUPFAM" id="SSF52172">
    <property type="entry name" value="CheY-like"/>
    <property type="match status" value="1"/>
</dbReference>
<dbReference type="SMART" id="SM01012">
    <property type="entry name" value="ANTAR"/>
    <property type="match status" value="1"/>
</dbReference>
<reference evidence="6 7" key="1">
    <citation type="submission" date="2017-02" db="EMBL/GenBank/DDBJ databases">
        <title>Draft genome of Saccharomonospora sp. 154.</title>
        <authorList>
            <person name="Alonso-Carmona G.S."/>
            <person name="De La Haba R."/>
            <person name="Vera-Gargallo B."/>
            <person name="Sandoval-Trujillo A.H."/>
            <person name="Ramirez-Duran N."/>
            <person name="Ventosa A."/>
        </authorList>
    </citation>
    <scope>NUCLEOTIDE SEQUENCE [LARGE SCALE GENOMIC DNA]</scope>
    <source>
        <strain evidence="6 7">LRS4.154</strain>
    </source>
</reference>
<evidence type="ECO:0000256" key="3">
    <source>
        <dbReference type="ARBA" id="ARBA00023015"/>
    </source>
</evidence>
<dbReference type="AlphaFoldDB" id="A0A1V9A7U1"/>
<keyword evidence="4" id="KW-0804">Transcription</keyword>
<dbReference type="Pfam" id="PF13185">
    <property type="entry name" value="GAF_2"/>
    <property type="match status" value="1"/>
</dbReference>
<accession>A0A1V9A7U1</accession>
<gene>
    <name evidence="6" type="ORF">B1813_09090</name>
</gene>
<keyword evidence="3" id="KW-0805">Transcription regulation</keyword>
<dbReference type="Gene3D" id="1.10.10.10">
    <property type="entry name" value="Winged helix-like DNA-binding domain superfamily/Winged helix DNA-binding domain"/>
    <property type="match status" value="1"/>
</dbReference>
<keyword evidence="7" id="KW-1185">Reference proteome</keyword>
<dbReference type="InterPro" id="IPR036388">
    <property type="entry name" value="WH-like_DNA-bd_sf"/>
</dbReference>
<proteinExistence type="predicted"/>
<dbReference type="GO" id="GO:0003723">
    <property type="term" value="F:RNA binding"/>
    <property type="evidence" value="ECO:0007669"/>
    <property type="project" value="InterPro"/>
</dbReference>
<dbReference type="InterPro" id="IPR005561">
    <property type="entry name" value="ANTAR"/>
</dbReference>
<feature type="domain" description="ANTAR" evidence="5">
    <location>
        <begin position="192"/>
        <end position="253"/>
    </location>
</feature>
<sequence>MDGPAERDGQDRRLDVGGETSTAWVGLAEQSAALTRRLLDAGSVEEVLRQIVAAAAVLVPGVDVASVTLRDGDGAFHTPVATDRVAEKLDSVQYDSHEGPCVECARPDGPGWVVSPELLTEQRWPRFGPAAADLGMRAVLATAIPMNHRPPELSGALNLYSFAPAGLSDTDRDVLLLLASHASLALAHTAAVTSAELEGQQLRAAVDSRDVIGQAKGILMQRRGIGADEAFAVLRRTSQNLNVKLVDLATELARRHTELGPPEAE</sequence>
<evidence type="ECO:0000313" key="7">
    <source>
        <dbReference type="Proteomes" id="UP000192591"/>
    </source>
</evidence>
<protein>
    <recommendedName>
        <fullName evidence="5">ANTAR domain-containing protein</fullName>
    </recommendedName>
</protein>
<dbReference type="EMBL" id="MWIH01000005">
    <property type="protein sequence ID" value="OQO93151.1"/>
    <property type="molecule type" value="Genomic_DNA"/>
</dbReference>
<dbReference type="SMART" id="SM00065">
    <property type="entry name" value="GAF"/>
    <property type="match status" value="1"/>
</dbReference>
<evidence type="ECO:0000256" key="1">
    <source>
        <dbReference type="ARBA" id="ARBA00022679"/>
    </source>
</evidence>
<evidence type="ECO:0000256" key="2">
    <source>
        <dbReference type="ARBA" id="ARBA00022777"/>
    </source>
</evidence>
<evidence type="ECO:0000313" key="6">
    <source>
        <dbReference type="EMBL" id="OQO93151.1"/>
    </source>
</evidence>
<organism evidence="6 7">
    <name type="scientific">Saccharomonospora piscinae</name>
    <dbReference type="NCBI Taxonomy" id="687388"/>
    <lineage>
        <taxon>Bacteria</taxon>
        <taxon>Bacillati</taxon>
        <taxon>Actinomycetota</taxon>
        <taxon>Actinomycetes</taxon>
        <taxon>Pseudonocardiales</taxon>
        <taxon>Pseudonocardiaceae</taxon>
        <taxon>Saccharomonospora</taxon>
    </lineage>
</organism>
<keyword evidence="1" id="KW-0808">Transferase</keyword>
<dbReference type="PIRSF" id="PIRSF036625">
    <property type="entry name" value="GAF_ANTAR"/>
    <property type="match status" value="1"/>
</dbReference>
<name>A0A1V9A7U1_SACPI</name>
<dbReference type="PROSITE" id="PS50921">
    <property type="entry name" value="ANTAR"/>
    <property type="match status" value="1"/>
</dbReference>
<dbReference type="InterPro" id="IPR003018">
    <property type="entry name" value="GAF"/>
</dbReference>
<dbReference type="Pfam" id="PF03861">
    <property type="entry name" value="ANTAR"/>
    <property type="match status" value="1"/>
</dbReference>
<dbReference type="SUPFAM" id="SSF55781">
    <property type="entry name" value="GAF domain-like"/>
    <property type="match status" value="1"/>
</dbReference>
<dbReference type="Gene3D" id="3.30.450.40">
    <property type="match status" value="1"/>
</dbReference>
<evidence type="ECO:0000259" key="5">
    <source>
        <dbReference type="PROSITE" id="PS50921"/>
    </source>
</evidence>
<evidence type="ECO:0000256" key="4">
    <source>
        <dbReference type="ARBA" id="ARBA00023163"/>
    </source>
</evidence>
<comment type="caution">
    <text evidence="6">The sequence shown here is derived from an EMBL/GenBank/DDBJ whole genome shotgun (WGS) entry which is preliminary data.</text>
</comment>
<dbReference type="STRING" id="1962155.B1813_09090"/>
<dbReference type="InterPro" id="IPR012074">
    <property type="entry name" value="GAF_ANTAR"/>
</dbReference>
<dbReference type="GO" id="GO:0016301">
    <property type="term" value="F:kinase activity"/>
    <property type="evidence" value="ECO:0007669"/>
    <property type="project" value="UniProtKB-KW"/>
</dbReference>